<organism evidence="16 17">
    <name type="scientific">Psychromonas aquatilis</name>
    <dbReference type="NCBI Taxonomy" id="2005072"/>
    <lineage>
        <taxon>Bacteria</taxon>
        <taxon>Pseudomonadati</taxon>
        <taxon>Pseudomonadota</taxon>
        <taxon>Gammaproteobacteria</taxon>
        <taxon>Alteromonadales</taxon>
        <taxon>Psychromonadaceae</taxon>
        <taxon>Psychromonas</taxon>
    </lineage>
</organism>
<feature type="domain" description="3-hydroxyacyl-CoA dehydrogenase C-terminal" evidence="14">
    <location>
        <begin position="499"/>
        <end position="593"/>
    </location>
</feature>
<dbReference type="InterPro" id="IPR001753">
    <property type="entry name" value="Enoyl-CoA_hydra/iso"/>
</dbReference>
<evidence type="ECO:0000256" key="5">
    <source>
        <dbReference type="ARBA" id="ARBA00022832"/>
    </source>
</evidence>
<keyword evidence="8" id="KW-0520">NAD</keyword>
<evidence type="ECO:0000259" key="14">
    <source>
        <dbReference type="Pfam" id="PF00725"/>
    </source>
</evidence>
<name>A0ABU9GMI5_9GAMM</name>
<dbReference type="Proteomes" id="UP001369082">
    <property type="component" value="Unassembled WGS sequence"/>
</dbReference>
<dbReference type="PROSITE" id="PS00067">
    <property type="entry name" value="3HCDH"/>
    <property type="match status" value="1"/>
</dbReference>
<dbReference type="Gene3D" id="3.90.226.10">
    <property type="entry name" value="2-enoyl-CoA Hydratase, Chain A, domain 1"/>
    <property type="match status" value="1"/>
</dbReference>
<dbReference type="EMBL" id="JBAKAZ010000006">
    <property type="protein sequence ID" value="MEL0628506.1"/>
    <property type="molecule type" value="Genomic_DNA"/>
</dbReference>
<dbReference type="Gene3D" id="3.40.50.720">
    <property type="entry name" value="NAD(P)-binding Rossmann-like Domain"/>
    <property type="match status" value="1"/>
</dbReference>
<evidence type="ECO:0000256" key="9">
    <source>
        <dbReference type="ARBA" id="ARBA00023098"/>
    </source>
</evidence>
<evidence type="ECO:0000256" key="8">
    <source>
        <dbReference type="ARBA" id="ARBA00023027"/>
    </source>
</evidence>
<dbReference type="Pfam" id="PF00378">
    <property type="entry name" value="ECH_1"/>
    <property type="match status" value="1"/>
</dbReference>
<evidence type="ECO:0000259" key="15">
    <source>
        <dbReference type="Pfam" id="PF02737"/>
    </source>
</evidence>
<evidence type="ECO:0000313" key="17">
    <source>
        <dbReference type="Proteomes" id="UP001369082"/>
    </source>
</evidence>
<keyword evidence="17" id="KW-1185">Reference proteome</keyword>
<comment type="similarity">
    <text evidence="2">In the central section; belongs to the 3-hydroxyacyl-CoA dehydrogenase family.</text>
</comment>
<evidence type="ECO:0000256" key="11">
    <source>
        <dbReference type="ARBA" id="ARBA00023268"/>
    </source>
</evidence>
<dbReference type="SUPFAM" id="SSF48179">
    <property type="entry name" value="6-phosphogluconate dehydrogenase C-terminal domain-like"/>
    <property type="match status" value="2"/>
</dbReference>
<accession>A0ABU9GMI5</accession>
<evidence type="ECO:0000256" key="3">
    <source>
        <dbReference type="ARBA" id="ARBA00008750"/>
    </source>
</evidence>
<sequence>MKHIHIQQNEWLIRVTFDCAEQKINTLSHQVMNELCALLKQFESAPQKVISFESAKQDIFIAGADIKELQQINDVEMAKEKAHFGQKIFKTLAALPQTKVAVINGSCVGGGCELALACDFRLATDNPKTKIGLPEVKLGIIPGWGGTQRLPRLIGLPAALSMILPGKLVSASKAYRLHLVDKVISCIDLEEQVEQFLENLQNSSFQTDLVNRRQPKNTLGKLKQFIGDTAAARFYILKKARQQVLKTTKGLYPAPLAVLDVYEKKCGFDEGIQRELIEFSNLAPSDICKNLIAIFFLTQEVKRQQREAYSDVVTLPKTGAVIGAGVMGGGIAWLMSSKGLSVRLKDIQWQSIELGYQKVVEYFNQLKKRGKVKQGEIDAAINRIGGSLDYSGFNRVDMAIEAVVEVIDVKQKVLQEAEAALPETSLLCTNTSALSVTEMASVLKRPEQFCGIHFFNPVNRMPLVEVIKGQQTNSQTIAQAISVCHLWGKVPVVVKDSPGFLVNRILLPYLNEAAYLLEEGADIEKVDQVMTDFGMPMGPFQLADQVGIDVGYKVAKILEASFGERMQVAPVLEHLYAKLKLLGKKSGRGFYRYQDQEVQVNELLYQSPTVKDSEDKSDAEIIDRLMLVMVNEAAHCIDEGIVENAGQLDLAMVMGTGFPAWRGGLCRWADNVGCAEVAKRLDALQQTVGSRYQAATYLRTCAKQGRGFYQ</sequence>
<dbReference type="Gene3D" id="1.10.1040.50">
    <property type="match status" value="1"/>
</dbReference>
<dbReference type="PANTHER" id="PTHR43612">
    <property type="entry name" value="TRIFUNCTIONAL ENZYME SUBUNIT ALPHA"/>
    <property type="match status" value="1"/>
</dbReference>
<evidence type="ECO:0000256" key="10">
    <source>
        <dbReference type="ARBA" id="ARBA00023239"/>
    </source>
</evidence>
<comment type="similarity">
    <text evidence="13">Belongs to the enoyl-CoA hydratase/isomerase family.</text>
</comment>
<dbReference type="InterPro" id="IPR006176">
    <property type="entry name" value="3-OHacyl-CoA_DH_NAD-bd"/>
</dbReference>
<dbReference type="PANTHER" id="PTHR43612:SF3">
    <property type="entry name" value="TRIFUNCTIONAL ENZYME SUBUNIT ALPHA, MITOCHONDRIAL"/>
    <property type="match status" value="1"/>
</dbReference>
<comment type="catalytic activity">
    <reaction evidence="12">
        <text>a (3S)-3-hydroxyacyl-CoA + NAD(+) = a 3-oxoacyl-CoA + NADH + H(+)</text>
        <dbReference type="Rhea" id="RHEA:22432"/>
        <dbReference type="ChEBI" id="CHEBI:15378"/>
        <dbReference type="ChEBI" id="CHEBI:57318"/>
        <dbReference type="ChEBI" id="CHEBI:57540"/>
        <dbReference type="ChEBI" id="CHEBI:57945"/>
        <dbReference type="ChEBI" id="CHEBI:90726"/>
        <dbReference type="EC" id="1.1.1.35"/>
    </reaction>
</comment>
<dbReference type="InterPro" id="IPR029045">
    <property type="entry name" value="ClpP/crotonase-like_dom_sf"/>
</dbReference>
<dbReference type="InterPro" id="IPR036291">
    <property type="entry name" value="NAD(P)-bd_dom_sf"/>
</dbReference>
<protein>
    <recommendedName>
        <fullName evidence="4">enoyl-CoA hydratase</fullName>
        <ecNumber evidence="4">4.2.1.17</ecNumber>
    </recommendedName>
</protein>
<gene>
    <name evidence="16" type="ORF">V6256_02705</name>
</gene>
<dbReference type="CDD" id="cd06558">
    <property type="entry name" value="crotonase-like"/>
    <property type="match status" value="1"/>
</dbReference>
<keyword evidence="9" id="KW-0443">Lipid metabolism</keyword>
<evidence type="ECO:0000256" key="7">
    <source>
        <dbReference type="ARBA" id="ARBA00023002"/>
    </source>
</evidence>
<evidence type="ECO:0000256" key="6">
    <source>
        <dbReference type="ARBA" id="ARBA00022963"/>
    </source>
</evidence>
<evidence type="ECO:0000256" key="12">
    <source>
        <dbReference type="ARBA" id="ARBA00049556"/>
    </source>
</evidence>
<keyword evidence="10" id="KW-0456">Lyase</keyword>
<dbReference type="Pfam" id="PF02737">
    <property type="entry name" value="3HCDH_N"/>
    <property type="match status" value="1"/>
</dbReference>
<dbReference type="RefSeq" id="WP_341596496.1">
    <property type="nucleotide sequence ID" value="NZ_JBAKAZ010000006.1"/>
</dbReference>
<dbReference type="PROSITE" id="PS00166">
    <property type="entry name" value="ENOYL_COA_HYDRATASE"/>
    <property type="match status" value="1"/>
</dbReference>
<feature type="domain" description="3-hydroxyacyl-CoA dehydrogenase C-terminal" evidence="14">
    <location>
        <begin position="621"/>
        <end position="706"/>
    </location>
</feature>
<dbReference type="EC" id="4.2.1.17" evidence="4"/>
<proteinExistence type="inferred from homology"/>
<feature type="domain" description="3-hydroxyacyl-CoA dehydrogenase NAD binding" evidence="15">
    <location>
        <begin position="320"/>
        <end position="496"/>
    </location>
</feature>
<evidence type="ECO:0000313" key="16">
    <source>
        <dbReference type="EMBL" id="MEL0628506.1"/>
    </source>
</evidence>
<keyword evidence="5" id="KW-0276">Fatty acid metabolism</keyword>
<comment type="similarity">
    <text evidence="3">In the N-terminal section; belongs to the enoyl-CoA hydratase/isomerase family.</text>
</comment>
<keyword evidence="6" id="KW-0442">Lipid degradation</keyword>
<reference evidence="16 17" key="1">
    <citation type="submission" date="2024-02" db="EMBL/GenBank/DDBJ databases">
        <title>Bacteria isolated from the canopy kelp, Nereocystis luetkeana.</title>
        <authorList>
            <person name="Pfister C.A."/>
            <person name="Younker I.T."/>
            <person name="Light S.H."/>
        </authorList>
    </citation>
    <scope>NUCLEOTIDE SEQUENCE [LARGE SCALE GENOMIC DNA]</scope>
    <source>
        <strain evidence="16 17">TI.1.05</strain>
    </source>
</reference>
<keyword evidence="11" id="KW-0511">Multifunctional enzyme</keyword>
<dbReference type="InterPro" id="IPR006180">
    <property type="entry name" value="3-OHacyl-CoA_DH_CS"/>
</dbReference>
<evidence type="ECO:0000256" key="2">
    <source>
        <dbReference type="ARBA" id="ARBA00007005"/>
    </source>
</evidence>
<dbReference type="SUPFAM" id="SSF51735">
    <property type="entry name" value="NAD(P)-binding Rossmann-fold domains"/>
    <property type="match status" value="1"/>
</dbReference>
<dbReference type="InterPro" id="IPR008927">
    <property type="entry name" value="6-PGluconate_DH-like_C_sf"/>
</dbReference>
<dbReference type="InterPro" id="IPR018376">
    <property type="entry name" value="Enoyl-CoA_hyd/isom_CS"/>
</dbReference>
<evidence type="ECO:0000256" key="4">
    <source>
        <dbReference type="ARBA" id="ARBA00012076"/>
    </source>
</evidence>
<evidence type="ECO:0000256" key="1">
    <source>
        <dbReference type="ARBA" id="ARBA00005005"/>
    </source>
</evidence>
<evidence type="ECO:0000256" key="13">
    <source>
        <dbReference type="RuleBase" id="RU003707"/>
    </source>
</evidence>
<dbReference type="InterPro" id="IPR050136">
    <property type="entry name" value="FA_oxidation_alpha_subunit"/>
</dbReference>
<comment type="caution">
    <text evidence="16">The sequence shown here is derived from an EMBL/GenBank/DDBJ whole genome shotgun (WGS) entry which is preliminary data.</text>
</comment>
<dbReference type="SUPFAM" id="SSF52096">
    <property type="entry name" value="ClpP/crotonase"/>
    <property type="match status" value="1"/>
</dbReference>
<dbReference type="Pfam" id="PF00725">
    <property type="entry name" value="3HCDH"/>
    <property type="match status" value="2"/>
</dbReference>
<comment type="pathway">
    <text evidence="1">Lipid metabolism; fatty acid beta-oxidation.</text>
</comment>
<keyword evidence="7" id="KW-0560">Oxidoreductase</keyword>
<dbReference type="InterPro" id="IPR006108">
    <property type="entry name" value="3HC_DH_C"/>
</dbReference>